<dbReference type="OrthoDB" id="6602106at2"/>
<keyword evidence="1" id="KW-0732">Signal</keyword>
<evidence type="ECO:0000313" key="3">
    <source>
        <dbReference type="Proteomes" id="UP000050349"/>
    </source>
</evidence>
<sequence>MKKYFAALTTTALISAAPFALAASSTDLTVTGLITPVACTPTLSSSGVIDLGKISSGDLLPDRNTKVGTDPLQLTVTCDAVTKFAVNPIDNTHNAGFSGSFGLGKGNKGEELGFYHPRVMKVMDGATVLDPIESADDGTTWAKADHARPGYLLSQATVGTTAPANAQNVTIDFEVDSWIARADSLDLTNEITIDGSATLEVKYL</sequence>
<comment type="caution">
    <text evidence="2">The sequence shown here is derived from an EMBL/GenBank/DDBJ whole genome shotgun (WGS) entry which is preliminary data.</text>
</comment>
<evidence type="ECO:0000256" key="1">
    <source>
        <dbReference type="SAM" id="SignalP"/>
    </source>
</evidence>
<reference evidence="2 3" key="1">
    <citation type="submission" date="2015-09" db="EMBL/GenBank/DDBJ databases">
        <authorList>
            <consortium name="Swine Surveillance"/>
        </authorList>
    </citation>
    <scope>NUCLEOTIDE SEQUENCE [LARGE SCALE GENOMIC DNA]</scope>
    <source>
        <strain evidence="2 3">S613</strain>
    </source>
</reference>
<feature type="chain" id="PRO_5006028932" description="Protein GltF" evidence="1">
    <location>
        <begin position="23"/>
        <end position="204"/>
    </location>
</feature>
<feature type="signal peptide" evidence="1">
    <location>
        <begin position="1"/>
        <end position="22"/>
    </location>
</feature>
<dbReference type="Proteomes" id="UP000050349">
    <property type="component" value="Unassembled WGS sequence"/>
</dbReference>
<organism evidence="2 3">
    <name type="scientific">Pseudomonas fluorescens</name>
    <dbReference type="NCBI Taxonomy" id="294"/>
    <lineage>
        <taxon>Bacteria</taxon>
        <taxon>Pseudomonadati</taxon>
        <taxon>Pseudomonadota</taxon>
        <taxon>Gammaproteobacteria</taxon>
        <taxon>Pseudomonadales</taxon>
        <taxon>Pseudomonadaceae</taxon>
        <taxon>Pseudomonas</taxon>
    </lineage>
</organism>
<dbReference type="RefSeq" id="WP_057396724.1">
    <property type="nucleotide sequence ID" value="NZ_LJXB01000064.1"/>
</dbReference>
<evidence type="ECO:0000313" key="2">
    <source>
        <dbReference type="EMBL" id="KPU60849.1"/>
    </source>
</evidence>
<proteinExistence type="predicted"/>
<evidence type="ECO:0008006" key="4">
    <source>
        <dbReference type="Google" id="ProtNLM"/>
    </source>
</evidence>
<dbReference type="AlphaFoldDB" id="A0A0N8NXQ4"/>
<accession>A0A0N8NXQ4</accession>
<dbReference type="InterPro" id="IPR010546">
    <property type="entry name" value="DUF1120"/>
</dbReference>
<dbReference type="PATRIC" id="fig|294.162.peg.1399"/>
<protein>
    <recommendedName>
        <fullName evidence="4">Protein GltF</fullName>
    </recommendedName>
</protein>
<dbReference type="EMBL" id="LJXB01000064">
    <property type="protein sequence ID" value="KPU60849.1"/>
    <property type="molecule type" value="Genomic_DNA"/>
</dbReference>
<name>A0A0N8NXQ4_PSEFL</name>
<gene>
    <name evidence="2" type="ORF">AN403_4569</name>
</gene>
<dbReference type="Pfam" id="PF06551">
    <property type="entry name" value="DUF1120"/>
    <property type="match status" value="1"/>
</dbReference>